<evidence type="ECO:0000313" key="2">
    <source>
        <dbReference type="Proteomes" id="UP000306918"/>
    </source>
</evidence>
<dbReference type="Proteomes" id="UP000306918">
    <property type="component" value="Unassembled WGS sequence"/>
</dbReference>
<dbReference type="AlphaFoldDB" id="A0A4S8HGR9"/>
<dbReference type="EMBL" id="STFF01000008">
    <property type="protein sequence ID" value="THU34227.1"/>
    <property type="molecule type" value="Genomic_DNA"/>
</dbReference>
<gene>
    <name evidence="1" type="ORF">FAM09_24730</name>
</gene>
<dbReference type="OrthoDB" id="9787478at2"/>
<dbReference type="Pfam" id="PF07505">
    <property type="entry name" value="DUF5131"/>
    <property type="match status" value="1"/>
</dbReference>
<organism evidence="1 2">
    <name type="scientific">Niastella caeni</name>
    <dbReference type="NCBI Taxonomy" id="2569763"/>
    <lineage>
        <taxon>Bacteria</taxon>
        <taxon>Pseudomonadati</taxon>
        <taxon>Bacteroidota</taxon>
        <taxon>Chitinophagia</taxon>
        <taxon>Chitinophagales</taxon>
        <taxon>Chitinophagaceae</taxon>
        <taxon>Niastella</taxon>
    </lineage>
</organism>
<sequence length="380" mass="43358">MSKIEWTNRTWNPVVGCSKVSAGCKNCYAIRMAWRLQHIPNSKDKYAGTVEKTAGGQLNWTGKVNIIEKEFVKPFTWRKPSMVFVNSESDLFHESVPFQVIRSLFGVMSVCKEHTFQILTKRPQRMLDFFEWLKLMDPEWQDDPANYAYDLCVEYGIETGCGSAFETDAWPLKNVWLGVSVEDQNTANERIPLLMQIPAEVRFLSCEPLLSTINFTLKYKIGPSNHWTENYDVLLGNKYSYDLGSKVIATKIDWVIAGGESGKDARPLHPEWVRSIRNQCKTAGTPFFFKQWGEWKPYEDGDLSTFDTGTFVDKPGEWGDHPVGTFTCIHGINWGTPMSRVGKKKAGRSLDGRQWNEFPLTSKLLPTPDDPDLFFTGGDY</sequence>
<proteinExistence type="predicted"/>
<keyword evidence="2" id="KW-1185">Reference proteome</keyword>
<comment type="caution">
    <text evidence="1">The sequence shown here is derived from an EMBL/GenBank/DDBJ whole genome shotgun (WGS) entry which is preliminary data.</text>
</comment>
<reference evidence="1 2" key="1">
    <citation type="submission" date="2019-04" db="EMBL/GenBank/DDBJ databases">
        <title>Niastella caeni sp. nov., isolated from activated sludge.</title>
        <authorList>
            <person name="Sheng M."/>
        </authorList>
    </citation>
    <scope>NUCLEOTIDE SEQUENCE [LARGE SCALE GENOMIC DNA]</scope>
    <source>
        <strain evidence="1 2">HX-2-15</strain>
    </source>
</reference>
<name>A0A4S8HGR9_9BACT</name>
<accession>A0A4S8HGR9</accession>
<protein>
    <submittedName>
        <fullName evidence="1">Phage Gp37/Gp68 family protein</fullName>
    </submittedName>
</protein>
<evidence type="ECO:0000313" key="1">
    <source>
        <dbReference type="EMBL" id="THU34227.1"/>
    </source>
</evidence>
<dbReference type="RefSeq" id="WP_136579843.1">
    <property type="nucleotide sequence ID" value="NZ_STFF01000008.1"/>
</dbReference>
<dbReference type="InterPro" id="IPR011101">
    <property type="entry name" value="DUF5131"/>
</dbReference>